<name>A0A8J9YNW9_BRALA</name>
<feature type="compositionally biased region" description="Polar residues" evidence="3">
    <location>
        <begin position="473"/>
        <end position="487"/>
    </location>
</feature>
<feature type="transmembrane region" description="Helical" evidence="4">
    <location>
        <begin position="347"/>
        <end position="372"/>
    </location>
</feature>
<evidence type="ECO:0000313" key="6">
    <source>
        <dbReference type="Proteomes" id="UP000838412"/>
    </source>
</evidence>
<dbReference type="PROSITE" id="PS50068">
    <property type="entry name" value="LDLRA_2"/>
    <property type="match status" value="2"/>
</dbReference>
<dbReference type="PANTHER" id="PTHR24652:SF69">
    <property type="entry name" value="CUB DOMAIN-CONTAINING PROTEIN"/>
    <property type="match status" value="1"/>
</dbReference>
<feature type="disulfide bond" evidence="2">
    <location>
        <begin position="130"/>
        <end position="145"/>
    </location>
</feature>
<dbReference type="EMBL" id="OV696696">
    <property type="protein sequence ID" value="CAH1239270.1"/>
    <property type="molecule type" value="Genomic_DNA"/>
</dbReference>
<evidence type="ECO:0000256" key="4">
    <source>
        <dbReference type="SAM" id="Phobius"/>
    </source>
</evidence>
<protein>
    <submittedName>
        <fullName evidence="5">LRP1B protein</fullName>
    </submittedName>
</protein>
<evidence type="ECO:0000313" key="5">
    <source>
        <dbReference type="EMBL" id="CAH1239270.1"/>
    </source>
</evidence>
<keyword evidence="1 2" id="KW-1015">Disulfide bond</keyword>
<evidence type="ECO:0000256" key="1">
    <source>
        <dbReference type="ARBA" id="ARBA00023157"/>
    </source>
</evidence>
<evidence type="ECO:0000256" key="2">
    <source>
        <dbReference type="PROSITE-ProRule" id="PRU00124"/>
    </source>
</evidence>
<dbReference type="InterPro" id="IPR036055">
    <property type="entry name" value="LDL_receptor-like_sf"/>
</dbReference>
<dbReference type="Proteomes" id="UP000838412">
    <property type="component" value="Chromosome 11"/>
</dbReference>
<sequence length="508" mass="54784">MCSLYLQVGNNCYINLIAPGTTSLLYLQILENQIEGSSSCYDHLYVYEGIHTSFTSSGIHADICESSGITEYTSSLDHTLTLRLVSDVATTGSFSILYTAYADPFGPAAACESGFPCDVSGRCVHTDLRCDSVDNCGDGSDEVSCLSSDGALACSDGTSVPPSLLCDGNRDCSDYSDERTTFPTYCSTGAMAPSCYRSVYLQPLSSGYIVYSNNASYSVEMAPSCYRSVYLQPLSSGYIVYSNNASYSGTICATHFYTDPDYTLLFGSFDMRNMPDGCVDFIHVCAGDAMYSCEHGAAILSYCVNHYQVDLVEQLSSDATVRLEGGSAEGGNFKIFYSVRYSGSQSLSVAAIAGIAAGSVVFLAAMGVAVYCCHSNKNRLPSTPRVGAESTPREHIQMQVTGQRPAAINTLAYPPPYPADYAQQTRLRQTYLGAPPLTSSFPPYTSEFSAQTSSFPPYTDLPYTMHPPPAYSADSSFQPPPYMTSQESHGRMVQPQPYTGHQGLPYPD</sequence>
<dbReference type="SMART" id="SM00192">
    <property type="entry name" value="LDLa"/>
    <property type="match status" value="2"/>
</dbReference>
<dbReference type="InterPro" id="IPR002172">
    <property type="entry name" value="LDrepeatLR_classA_rpt"/>
</dbReference>
<dbReference type="SUPFAM" id="SSF49854">
    <property type="entry name" value="Spermadhesin, CUB domain"/>
    <property type="match status" value="1"/>
</dbReference>
<dbReference type="InterPro" id="IPR023415">
    <property type="entry name" value="LDLR_class-A_CS"/>
</dbReference>
<feature type="disulfide bond" evidence="2">
    <location>
        <begin position="154"/>
        <end position="172"/>
    </location>
</feature>
<dbReference type="Gene3D" id="4.10.400.10">
    <property type="entry name" value="Low-density Lipoprotein Receptor"/>
    <property type="match status" value="2"/>
</dbReference>
<dbReference type="PROSITE" id="PS01209">
    <property type="entry name" value="LDLRA_1"/>
    <property type="match status" value="1"/>
</dbReference>
<proteinExistence type="predicted"/>
<dbReference type="InterPro" id="IPR035914">
    <property type="entry name" value="Sperma_CUB_dom_sf"/>
</dbReference>
<dbReference type="OrthoDB" id="6514358at2759"/>
<comment type="caution">
    <text evidence="2">Lacks conserved residue(s) required for the propagation of feature annotation.</text>
</comment>
<dbReference type="AlphaFoldDB" id="A0A8J9YNW9"/>
<feature type="disulfide bond" evidence="2">
    <location>
        <begin position="111"/>
        <end position="123"/>
    </location>
</feature>
<keyword evidence="4" id="KW-0812">Transmembrane</keyword>
<dbReference type="CDD" id="cd00112">
    <property type="entry name" value="LDLa"/>
    <property type="match status" value="2"/>
</dbReference>
<keyword evidence="4" id="KW-1133">Transmembrane helix</keyword>
<accession>A0A8J9YNW9</accession>
<dbReference type="Pfam" id="PF00057">
    <property type="entry name" value="Ldl_recept_a"/>
    <property type="match status" value="2"/>
</dbReference>
<dbReference type="PANTHER" id="PTHR24652">
    <property type="entry name" value="LOW-DENSITY LIPOPROTEIN RECEPTOR CLASS A DOMAIN-CONTAINING PROTEIN 2"/>
    <property type="match status" value="1"/>
</dbReference>
<evidence type="ECO:0000256" key="3">
    <source>
        <dbReference type="SAM" id="MobiDB-lite"/>
    </source>
</evidence>
<reference evidence="5" key="1">
    <citation type="submission" date="2022-01" db="EMBL/GenBank/DDBJ databases">
        <authorList>
            <person name="Braso-Vives M."/>
        </authorList>
    </citation>
    <scope>NUCLEOTIDE SEQUENCE</scope>
</reference>
<keyword evidence="6" id="KW-1185">Reference proteome</keyword>
<dbReference type="PRINTS" id="PR00261">
    <property type="entry name" value="LDLRECEPTOR"/>
</dbReference>
<keyword evidence="4" id="KW-0472">Membrane</keyword>
<organism evidence="5 6">
    <name type="scientific">Branchiostoma lanceolatum</name>
    <name type="common">Common lancelet</name>
    <name type="synonym">Amphioxus lanceolatum</name>
    <dbReference type="NCBI Taxonomy" id="7740"/>
    <lineage>
        <taxon>Eukaryota</taxon>
        <taxon>Metazoa</taxon>
        <taxon>Chordata</taxon>
        <taxon>Cephalochordata</taxon>
        <taxon>Leptocardii</taxon>
        <taxon>Amphioxiformes</taxon>
        <taxon>Branchiostomatidae</taxon>
        <taxon>Branchiostoma</taxon>
    </lineage>
</organism>
<dbReference type="InterPro" id="IPR042333">
    <property type="entry name" value="LRAD2/Mig-13-like"/>
</dbReference>
<dbReference type="SUPFAM" id="SSF57424">
    <property type="entry name" value="LDL receptor-like module"/>
    <property type="match status" value="2"/>
</dbReference>
<gene>
    <name evidence="5" type="primary">LRP1B</name>
    <name evidence="5" type="ORF">BLAG_LOCUS3620</name>
</gene>
<dbReference type="Gene3D" id="2.60.120.290">
    <property type="entry name" value="Spermadhesin, CUB domain"/>
    <property type="match status" value="1"/>
</dbReference>
<feature type="region of interest" description="Disordered" evidence="3">
    <location>
        <begin position="469"/>
        <end position="508"/>
    </location>
</feature>